<dbReference type="EC" id="2.7.3.9" evidence="2"/>
<accession>A0ABZ3JAT5</accession>
<dbReference type="PRINTS" id="PR01736">
    <property type="entry name" value="PHPHTRNFRASE"/>
</dbReference>
<name>A0ABZ3JAT5_SPOA4</name>
<dbReference type="SUPFAM" id="SSF51621">
    <property type="entry name" value="Phosphoenolpyruvate/pyruvate domain"/>
    <property type="match status" value="1"/>
</dbReference>
<dbReference type="InterPro" id="IPR040442">
    <property type="entry name" value="Pyrv_kinase-like_dom_sf"/>
</dbReference>
<dbReference type="InterPro" id="IPR015813">
    <property type="entry name" value="Pyrv/PenolPyrv_kinase-like_dom"/>
</dbReference>
<evidence type="ECO:0000259" key="1">
    <source>
        <dbReference type="Pfam" id="PF02896"/>
    </source>
</evidence>
<dbReference type="RefSeq" id="WP_342741393.1">
    <property type="nucleotide sequence ID" value="NZ_CP155571.1"/>
</dbReference>
<organism evidence="2 3">
    <name type="scientific">Sporomusa acidovorans (strain ATCC 49682 / DSM 3132 / Mol)</name>
    <dbReference type="NCBI Taxonomy" id="1123286"/>
    <lineage>
        <taxon>Bacteria</taxon>
        <taxon>Bacillati</taxon>
        <taxon>Bacillota</taxon>
        <taxon>Negativicutes</taxon>
        <taxon>Selenomonadales</taxon>
        <taxon>Sporomusaceae</taxon>
        <taxon>Sporomusa</taxon>
    </lineage>
</organism>
<dbReference type="GO" id="GO:0008965">
    <property type="term" value="F:phosphoenolpyruvate-protein phosphotransferase activity"/>
    <property type="evidence" value="ECO:0007669"/>
    <property type="project" value="UniProtKB-EC"/>
</dbReference>
<dbReference type="PANTHER" id="PTHR46244:SF3">
    <property type="entry name" value="PHOSPHOENOLPYRUVATE-PROTEIN PHOSPHOTRANSFERASE"/>
    <property type="match status" value="1"/>
</dbReference>
<dbReference type="Gene3D" id="3.20.20.60">
    <property type="entry name" value="Phosphoenolpyruvate-binding domains"/>
    <property type="match status" value="1"/>
</dbReference>
<dbReference type="PROSITE" id="PS00742">
    <property type="entry name" value="PEP_ENZYMES_2"/>
    <property type="match status" value="1"/>
</dbReference>
<dbReference type="InterPro" id="IPR050499">
    <property type="entry name" value="PEP-utilizing_PTS_enzyme"/>
</dbReference>
<dbReference type="Pfam" id="PF02896">
    <property type="entry name" value="PEP-utilizers_C"/>
    <property type="match status" value="1"/>
</dbReference>
<keyword evidence="3" id="KW-1185">Reference proteome</keyword>
<sequence>MKRRRRPLPSGNYATCDFFSIGTNDLVQYTLAVDRGNPAVGSLYSYFHPAVLRLIDDVVKAGHEQGIWVGMCGEMAGDPLAAPLLTAMDFDELSMSAPAIPRVKAVIRRFEENQLQQVLAKALALKNAEDIRDFLRDFIQQKE</sequence>
<dbReference type="Proteomes" id="UP000216052">
    <property type="component" value="Chromosome"/>
</dbReference>
<protein>
    <submittedName>
        <fullName evidence="2">Phosphoenolpyruvate-protein phosphotransferase</fullName>
        <ecNumber evidence="2">2.7.3.9</ecNumber>
    </submittedName>
</protein>
<evidence type="ECO:0000313" key="3">
    <source>
        <dbReference type="Proteomes" id="UP000216052"/>
    </source>
</evidence>
<dbReference type="EMBL" id="CP155571">
    <property type="protein sequence ID" value="XFO75564.1"/>
    <property type="molecule type" value="Genomic_DNA"/>
</dbReference>
<keyword evidence="2" id="KW-0808">Transferase</keyword>
<proteinExistence type="predicted"/>
<dbReference type="InterPro" id="IPR000121">
    <property type="entry name" value="PEP_util_C"/>
</dbReference>
<gene>
    <name evidence="2" type="primary">ptsI_2</name>
    <name evidence="2" type="ORF">SPACI_056910</name>
</gene>
<dbReference type="PANTHER" id="PTHR46244">
    <property type="entry name" value="PHOSPHOENOLPYRUVATE-PROTEIN PHOSPHOTRANSFERASE"/>
    <property type="match status" value="1"/>
</dbReference>
<evidence type="ECO:0000313" key="2">
    <source>
        <dbReference type="EMBL" id="XFO75564.1"/>
    </source>
</evidence>
<reference evidence="2" key="1">
    <citation type="submission" date="2024-05" db="EMBL/GenBank/DDBJ databases">
        <title>Isolation and characterization of Sporomusa carbonis sp. nov., a carboxydotrophic hydrogenogen in the genus of Sporomusa isolated from a charcoal burning pile.</title>
        <authorList>
            <person name="Boeer T."/>
            <person name="Rosenbaum F."/>
            <person name="Eysell L."/>
            <person name="Mueller V."/>
            <person name="Daniel R."/>
            <person name="Poehlein A."/>
        </authorList>
    </citation>
    <scope>NUCLEOTIDE SEQUENCE [LARGE SCALE GENOMIC DNA]</scope>
    <source>
        <strain evidence="2">DSM 3132</strain>
    </source>
</reference>
<dbReference type="InterPro" id="IPR023151">
    <property type="entry name" value="PEP_util_CS"/>
</dbReference>
<feature type="domain" description="PEP-utilising enzyme C-terminal" evidence="1">
    <location>
        <begin position="16"/>
        <end position="110"/>
    </location>
</feature>